<keyword evidence="2" id="KW-0812">Transmembrane</keyword>
<proteinExistence type="predicted"/>
<dbReference type="Pfam" id="PF11271">
    <property type="entry name" value="PorA"/>
    <property type="match status" value="1"/>
</dbReference>
<comment type="caution">
    <text evidence="3">The sequence shown here is derived from an EMBL/GenBank/DDBJ whole genome shotgun (WGS) entry which is preliminary data.</text>
</comment>
<sequence length="338" mass="37231">MRRSVGLVLIALGAFFLALAPLVRFYVADQVVLLPLNRYQLTRLEAHNATYFDATTLKAKTGVTLMANNTVRGDVRANNGDNRIAVWDSTTNIFDEAKPDKPIQIQGFRIALDRRTAELVQCCGVNVDGDNSVKLSGYALVFPLANVQKRDYPFFDMTTRQSSPMRYAATEKVDGLKVYRFDQQIPNTKTAALDTKLPAKLLGMDPKAPDQKVDRYSSAQISFWVDPRTGVPVKVRQNIHSTVQTPDGRGTMTVAQADLNTVDKDQKGLIDLSNDSALKINAVRSYIPVGSIFVGLSLLLLGLIVGVLANRRAARAPKKPVRQSDGRFGDVQLPTQQP</sequence>
<protein>
    <submittedName>
        <fullName evidence="3">DUF3068 domain-containing protein</fullName>
    </submittedName>
</protein>
<dbReference type="AlphaFoldDB" id="A0A939P987"/>
<accession>A0A939P987</accession>
<evidence type="ECO:0000313" key="3">
    <source>
        <dbReference type="EMBL" id="MBO2448316.1"/>
    </source>
</evidence>
<dbReference type="Proteomes" id="UP000669179">
    <property type="component" value="Unassembled WGS sequence"/>
</dbReference>
<evidence type="ECO:0000256" key="1">
    <source>
        <dbReference type="SAM" id="MobiDB-lite"/>
    </source>
</evidence>
<keyword evidence="4" id="KW-1185">Reference proteome</keyword>
<gene>
    <name evidence="3" type="ORF">J4573_14520</name>
</gene>
<keyword evidence="2" id="KW-1133">Transmembrane helix</keyword>
<feature type="region of interest" description="Disordered" evidence="1">
    <location>
        <begin position="315"/>
        <end position="338"/>
    </location>
</feature>
<organism evidence="3 4">
    <name type="scientific">Actinomadura barringtoniae</name>
    <dbReference type="NCBI Taxonomy" id="1427535"/>
    <lineage>
        <taxon>Bacteria</taxon>
        <taxon>Bacillati</taxon>
        <taxon>Actinomycetota</taxon>
        <taxon>Actinomycetes</taxon>
        <taxon>Streptosporangiales</taxon>
        <taxon>Thermomonosporaceae</taxon>
        <taxon>Actinomadura</taxon>
    </lineage>
</organism>
<keyword evidence="2" id="KW-0472">Membrane</keyword>
<name>A0A939P987_9ACTN</name>
<evidence type="ECO:0000256" key="2">
    <source>
        <dbReference type="SAM" id="Phobius"/>
    </source>
</evidence>
<reference evidence="3" key="1">
    <citation type="submission" date="2021-03" db="EMBL/GenBank/DDBJ databases">
        <authorList>
            <person name="Kanchanasin P."/>
            <person name="Saeng-In P."/>
            <person name="Phongsopitanun W."/>
            <person name="Yuki M."/>
            <person name="Kudo T."/>
            <person name="Ohkuma M."/>
            <person name="Tanasupawat S."/>
        </authorList>
    </citation>
    <scope>NUCLEOTIDE SEQUENCE</scope>
    <source>
        <strain evidence="3">GKU 128</strain>
    </source>
</reference>
<dbReference type="EMBL" id="JAGEOJ010000005">
    <property type="protein sequence ID" value="MBO2448316.1"/>
    <property type="molecule type" value="Genomic_DNA"/>
</dbReference>
<evidence type="ECO:0000313" key="4">
    <source>
        <dbReference type="Proteomes" id="UP000669179"/>
    </source>
</evidence>
<dbReference type="InterPro" id="IPR021424">
    <property type="entry name" value="PorA"/>
</dbReference>
<dbReference type="RefSeq" id="WP_208255956.1">
    <property type="nucleotide sequence ID" value="NZ_JAGEOJ010000005.1"/>
</dbReference>
<feature type="transmembrane region" description="Helical" evidence="2">
    <location>
        <begin position="286"/>
        <end position="309"/>
    </location>
</feature>